<dbReference type="RefSeq" id="WP_079468393.1">
    <property type="nucleotide sequence ID" value="NZ_FUZZ01000001.1"/>
</dbReference>
<gene>
    <name evidence="2" type="ORF">SAMN05660461_1104</name>
</gene>
<organism evidence="2 3">
    <name type="scientific">Chitinophaga ginsengisegetis</name>
    <dbReference type="NCBI Taxonomy" id="393003"/>
    <lineage>
        <taxon>Bacteria</taxon>
        <taxon>Pseudomonadati</taxon>
        <taxon>Bacteroidota</taxon>
        <taxon>Chitinophagia</taxon>
        <taxon>Chitinophagales</taxon>
        <taxon>Chitinophagaceae</taxon>
        <taxon>Chitinophaga</taxon>
    </lineage>
</organism>
<dbReference type="STRING" id="393003.SAMN05660461_1104"/>
<protein>
    <submittedName>
        <fullName evidence="2">HD domain-containing protein</fullName>
    </submittedName>
</protein>
<dbReference type="Gene3D" id="1.10.3210.10">
    <property type="entry name" value="Hypothetical protein af1432"/>
    <property type="match status" value="1"/>
</dbReference>
<proteinExistence type="predicted"/>
<accession>A0A1T5NCK7</accession>
<dbReference type="AlphaFoldDB" id="A0A1T5NCK7"/>
<reference evidence="2 3" key="1">
    <citation type="submission" date="2017-02" db="EMBL/GenBank/DDBJ databases">
        <authorList>
            <person name="Peterson S.W."/>
        </authorList>
    </citation>
    <scope>NUCLEOTIDE SEQUENCE [LARGE SCALE GENOMIC DNA]</scope>
    <source>
        <strain evidence="2 3">DSM 18108</strain>
    </source>
</reference>
<dbReference type="Pfam" id="PF01966">
    <property type="entry name" value="HD"/>
    <property type="match status" value="1"/>
</dbReference>
<name>A0A1T5NCK7_9BACT</name>
<sequence length="201" mass="23206">MYSNKTDLLGEIEGYISSLLNRGLAAPVSFHTIAHTRTVVTAVTEIGAASGLTPAQLELVQIAAWFHDAGYCYTYIGHEEESKKIARQYLTQHGMPDAAIQQVLACIEATKMPQHPLTLMEEVLCDADLYHLSQDNYQEEEALLREEWAGCLFRCFTDEEWNRMNDAFLIRHQYFTDYGRRVLQERKEMWLKKRDNRQADI</sequence>
<evidence type="ECO:0000313" key="3">
    <source>
        <dbReference type="Proteomes" id="UP000190166"/>
    </source>
</evidence>
<evidence type="ECO:0000313" key="2">
    <source>
        <dbReference type="EMBL" id="SKC98124.1"/>
    </source>
</evidence>
<dbReference type="SUPFAM" id="SSF109604">
    <property type="entry name" value="HD-domain/PDEase-like"/>
    <property type="match status" value="1"/>
</dbReference>
<dbReference type="InterPro" id="IPR006674">
    <property type="entry name" value="HD_domain"/>
</dbReference>
<dbReference type="CDD" id="cd00077">
    <property type="entry name" value="HDc"/>
    <property type="match status" value="1"/>
</dbReference>
<dbReference type="EMBL" id="FUZZ01000001">
    <property type="protein sequence ID" value="SKC98124.1"/>
    <property type="molecule type" value="Genomic_DNA"/>
</dbReference>
<dbReference type="Proteomes" id="UP000190166">
    <property type="component" value="Unassembled WGS sequence"/>
</dbReference>
<feature type="domain" description="HD" evidence="1">
    <location>
        <begin position="33"/>
        <end position="131"/>
    </location>
</feature>
<evidence type="ECO:0000259" key="1">
    <source>
        <dbReference type="Pfam" id="PF01966"/>
    </source>
</evidence>
<dbReference type="InterPro" id="IPR003607">
    <property type="entry name" value="HD/PDEase_dom"/>
</dbReference>
<keyword evidence="3" id="KW-1185">Reference proteome</keyword>